<feature type="domain" description="ABC transporter" evidence="10">
    <location>
        <begin position="14"/>
        <end position="278"/>
    </location>
</feature>
<dbReference type="Pfam" id="PF00005">
    <property type="entry name" value="ABC_tran"/>
    <property type="match status" value="1"/>
</dbReference>
<dbReference type="PROSITE" id="PS00211">
    <property type="entry name" value="ABC_TRANSPORTER_1"/>
    <property type="match status" value="1"/>
</dbReference>
<dbReference type="AlphaFoldDB" id="A0A3S4QSJ5"/>
<dbReference type="InterPro" id="IPR017871">
    <property type="entry name" value="ABC_transporter-like_CS"/>
</dbReference>
<dbReference type="GO" id="GO:0005524">
    <property type="term" value="F:ATP binding"/>
    <property type="evidence" value="ECO:0007669"/>
    <property type="project" value="UniProtKB-KW"/>
</dbReference>
<feature type="transmembrane region" description="Helical" evidence="9">
    <location>
        <begin position="496"/>
        <end position="517"/>
    </location>
</feature>
<keyword evidence="6" id="KW-0067">ATP-binding</keyword>
<dbReference type="STRING" id="1965070.A0A3S4QSJ5"/>
<dbReference type="InterPro" id="IPR027417">
    <property type="entry name" value="P-loop_NTPase"/>
</dbReference>
<keyword evidence="4 9" id="KW-0812">Transmembrane</keyword>
<evidence type="ECO:0000256" key="2">
    <source>
        <dbReference type="ARBA" id="ARBA00005814"/>
    </source>
</evidence>
<keyword evidence="12" id="KW-1185">Reference proteome</keyword>
<dbReference type="PANTHER" id="PTHR48041">
    <property type="entry name" value="ABC TRANSPORTER G FAMILY MEMBER 28"/>
    <property type="match status" value="1"/>
</dbReference>
<dbReference type="SUPFAM" id="SSF52540">
    <property type="entry name" value="P-loop containing nucleoside triphosphate hydrolases"/>
    <property type="match status" value="1"/>
</dbReference>
<protein>
    <submittedName>
        <fullName evidence="11">ABC transporter sub-family G-like protein 1</fullName>
    </submittedName>
</protein>
<name>A0A3S4QSJ5_9ACAR</name>
<reference evidence="11 12" key="1">
    <citation type="journal article" date="2018" name="Gigascience">
        <title>Genomes of trombidid mites reveal novel predicted allergens and laterally-transferred genes associated with secondary metabolism.</title>
        <authorList>
            <person name="Dong X."/>
            <person name="Chaisiri K."/>
            <person name="Xia D."/>
            <person name="Armstrong S.D."/>
            <person name="Fang Y."/>
            <person name="Donnelly M.J."/>
            <person name="Kadowaki T."/>
            <person name="McGarry J.W."/>
            <person name="Darby A.C."/>
            <person name="Makepeace B.L."/>
        </authorList>
    </citation>
    <scope>NUCLEOTIDE SEQUENCE [LARGE SCALE GENOMIC DNA]</scope>
    <source>
        <strain evidence="11">UoL-WK</strain>
    </source>
</reference>
<feature type="transmembrane region" description="Helical" evidence="9">
    <location>
        <begin position="458"/>
        <end position="484"/>
    </location>
</feature>
<dbReference type="InterPro" id="IPR003439">
    <property type="entry name" value="ABC_transporter-like_ATP-bd"/>
</dbReference>
<evidence type="ECO:0000256" key="4">
    <source>
        <dbReference type="ARBA" id="ARBA00022692"/>
    </source>
</evidence>
<dbReference type="Pfam" id="PF01061">
    <property type="entry name" value="ABC2_membrane"/>
    <property type="match status" value="1"/>
</dbReference>
<evidence type="ECO:0000256" key="7">
    <source>
        <dbReference type="ARBA" id="ARBA00022989"/>
    </source>
</evidence>
<dbReference type="InterPro" id="IPR050352">
    <property type="entry name" value="ABCG_transporters"/>
</dbReference>
<dbReference type="EMBL" id="NCKU01003598">
    <property type="protein sequence ID" value="RWS07223.1"/>
    <property type="molecule type" value="Genomic_DNA"/>
</dbReference>
<keyword evidence="8 9" id="KW-0472">Membrane</keyword>
<evidence type="ECO:0000256" key="8">
    <source>
        <dbReference type="ARBA" id="ARBA00023136"/>
    </source>
</evidence>
<comment type="subcellular location">
    <subcellularLocation>
        <location evidence="1">Membrane</location>
        <topology evidence="1">Multi-pass membrane protein</topology>
    </subcellularLocation>
</comment>
<gene>
    <name evidence="11" type="ORF">B4U79_01918</name>
</gene>
<keyword evidence="7 9" id="KW-1133">Transmembrane helix</keyword>
<dbReference type="InterPro" id="IPR013525">
    <property type="entry name" value="ABC2_TM"/>
</dbReference>
<evidence type="ECO:0000256" key="3">
    <source>
        <dbReference type="ARBA" id="ARBA00022448"/>
    </source>
</evidence>
<dbReference type="GO" id="GO:0140359">
    <property type="term" value="F:ABC-type transporter activity"/>
    <property type="evidence" value="ECO:0007669"/>
    <property type="project" value="InterPro"/>
</dbReference>
<comment type="similarity">
    <text evidence="2">Belongs to the ABC transporter superfamily. ABCG family. Eye pigment precursor importer (TC 3.A.1.204) subfamily.</text>
</comment>
<feature type="transmembrane region" description="Helical" evidence="9">
    <location>
        <begin position="357"/>
        <end position="376"/>
    </location>
</feature>
<dbReference type="Proteomes" id="UP000285301">
    <property type="component" value="Unassembled WGS sequence"/>
</dbReference>
<dbReference type="PANTHER" id="PTHR48041:SF78">
    <property type="entry name" value="ABC TRANSPORTER EXPRESSED IN TRACHEA, ISOFORM A"/>
    <property type="match status" value="1"/>
</dbReference>
<feature type="transmembrane region" description="Helical" evidence="9">
    <location>
        <begin position="523"/>
        <end position="549"/>
    </location>
</feature>
<evidence type="ECO:0000256" key="5">
    <source>
        <dbReference type="ARBA" id="ARBA00022741"/>
    </source>
</evidence>
<evidence type="ECO:0000313" key="12">
    <source>
        <dbReference type="Proteomes" id="UP000285301"/>
    </source>
</evidence>
<evidence type="ECO:0000256" key="9">
    <source>
        <dbReference type="SAM" id="Phobius"/>
    </source>
</evidence>
<comment type="caution">
    <text evidence="11">The sequence shown here is derived from an EMBL/GenBank/DDBJ whole genome shotgun (WGS) entry which is preliminary data.</text>
</comment>
<keyword evidence="5" id="KW-0547">Nucleotide-binding</keyword>
<accession>A0A3S4QSJ5</accession>
<keyword evidence="3" id="KW-0813">Transport</keyword>
<dbReference type="PROSITE" id="PS50893">
    <property type="entry name" value="ABC_TRANSPORTER_2"/>
    <property type="match status" value="1"/>
</dbReference>
<sequence>MATRVLALNDDFSVHWNDISYLTKVSFIDRLRGKEAKEVLRNVSGHINRGEMTAIMGPSGAGKSTLLEIIARMRQRGVLGSVLFQGSKRAVNIAFVPQYDKYLDYLTAGESLLFASKVQNATKNFNDENYKPYLFEIDEDANDSNLAKSFHDKVVKNILEFFSLEPLKDVMVKDLSGGQKKRLSIAQELVSAPDIIVLDEPTTGLDSTTAYNCVQKLSSLTQKLPPLTVVCTIHQPNPKTFLLFNKVYVLSNVGKCVYEGSPQDLVNELANYGIDCPPFYNPADFIIELAAGEYGIQTTSKLIQINQTKATIMDIADSNRYIAFKRVTKKPKFPTFYHFICLIQRSFLLTIRNRTQIFLRGLTFVGSALFLSYLFGGKTGEATGCPVIEGSIKSEAFAKSIAAALEEKKSFSNNLSLIFCSYFLTISGTMLLATSSLITEMPVLLKETRNNWYEGRTYHLASTICDLPFQLLLIIIYITIVYLLTNQAQTLWRYMIFLFTFILVSLISRSIGVILGVTFAPNLLAAIFSSTVITLIVLIFSNLVVRVAIMPPVLQFISRFNFLYEANNVVFVTLYGYGRCGSRTQTSFLAIKQLLSASIGSFLNLVNKELHSSYNNDSYAVLENWTFSNINDESVGPMTYALVDTILVGAGAGNAIKFGKINSVFLEYFDINEDHMLRSISLLLLHLIFYRSLSYLIMLRNRNA</sequence>
<dbReference type="GO" id="GO:0005886">
    <property type="term" value="C:plasma membrane"/>
    <property type="evidence" value="ECO:0007669"/>
    <property type="project" value="TreeGrafter"/>
</dbReference>
<evidence type="ECO:0000256" key="6">
    <source>
        <dbReference type="ARBA" id="ARBA00022840"/>
    </source>
</evidence>
<proteinExistence type="inferred from homology"/>
<evidence type="ECO:0000256" key="1">
    <source>
        <dbReference type="ARBA" id="ARBA00004141"/>
    </source>
</evidence>
<evidence type="ECO:0000259" key="10">
    <source>
        <dbReference type="PROSITE" id="PS50893"/>
    </source>
</evidence>
<dbReference type="InterPro" id="IPR003593">
    <property type="entry name" value="AAA+_ATPase"/>
</dbReference>
<feature type="transmembrane region" description="Helical" evidence="9">
    <location>
        <begin position="415"/>
        <end position="438"/>
    </location>
</feature>
<feature type="transmembrane region" description="Helical" evidence="9">
    <location>
        <begin position="680"/>
        <end position="698"/>
    </location>
</feature>
<dbReference type="SMART" id="SM00382">
    <property type="entry name" value="AAA"/>
    <property type="match status" value="1"/>
</dbReference>
<organism evidence="11 12">
    <name type="scientific">Dinothrombium tinctorium</name>
    <dbReference type="NCBI Taxonomy" id="1965070"/>
    <lineage>
        <taxon>Eukaryota</taxon>
        <taxon>Metazoa</taxon>
        <taxon>Ecdysozoa</taxon>
        <taxon>Arthropoda</taxon>
        <taxon>Chelicerata</taxon>
        <taxon>Arachnida</taxon>
        <taxon>Acari</taxon>
        <taxon>Acariformes</taxon>
        <taxon>Trombidiformes</taxon>
        <taxon>Prostigmata</taxon>
        <taxon>Anystina</taxon>
        <taxon>Parasitengona</taxon>
        <taxon>Trombidioidea</taxon>
        <taxon>Trombidiidae</taxon>
        <taxon>Dinothrombium</taxon>
    </lineage>
</organism>
<dbReference type="GO" id="GO:0016887">
    <property type="term" value="F:ATP hydrolysis activity"/>
    <property type="evidence" value="ECO:0007669"/>
    <property type="project" value="InterPro"/>
</dbReference>
<dbReference type="OrthoDB" id="66620at2759"/>
<evidence type="ECO:0000313" key="11">
    <source>
        <dbReference type="EMBL" id="RWS07223.1"/>
    </source>
</evidence>
<dbReference type="Gene3D" id="3.40.50.300">
    <property type="entry name" value="P-loop containing nucleotide triphosphate hydrolases"/>
    <property type="match status" value="1"/>
</dbReference>